<evidence type="ECO:0000313" key="12">
    <source>
        <dbReference type="Proteomes" id="UP000004386"/>
    </source>
</evidence>
<dbReference type="EMBL" id="ACQA01000001">
    <property type="protein sequence ID" value="EEQ95193.1"/>
    <property type="molecule type" value="Genomic_DNA"/>
</dbReference>
<evidence type="ECO:0000256" key="5">
    <source>
        <dbReference type="ARBA" id="ARBA00022705"/>
    </source>
</evidence>
<comment type="catalytic activity">
    <reaction evidence="7">
        <text>a 2'-deoxyadenosine in DNA + S-adenosyl-L-methionine = an N(6)-methyl-2'-deoxyadenosine in DNA + S-adenosyl-L-homocysteine + H(+)</text>
        <dbReference type="Rhea" id="RHEA:15197"/>
        <dbReference type="Rhea" id="RHEA-COMP:12418"/>
        <dbReference type="Rhea" id="RHEA-COMP:12419"/>
        <dbReference type="ChEBI" id="CHEBI:15378"/>
        <dbReference type="ChEBI" id="CHEBI:57856"/>
        <dbReference type="ChEBI" id="CHEBI:59789"/>
        <dbReference type="ChEBI" id="CHEBI:90615"/>
        <dbReference type="ChEBI" id="CHEBI:90616"/>
        <dbReference type="EC" id="2.1.1.72"/>
    </reaction>
</comment>
<dbReference type="FunFam" id="3.40.50.150:FF:000276">
    <property type="entry name" value="Methyltransferase"/>
    <property type="match status" value="1"/>
</dbReference>
<dbReference type="InterPro" id="IPR029063">
    <property type="entry name" value="SAM-dependent_MTases_sf"/>
</dbReference>
<dbReference type="PRINTS" id="PR00508">
    <property type="entry name" value="S21N4MTFRASE"/>
</dbReference>
<dbReference type="Pfam" id="PF01555">
    <property type="entry name" value="N6_N4_Mtase"/>
    <property type="match status" value="1"/>
</dbReference>
<sequence length="443" mass="49654">MHSDRGVKMTDGKMFGAIVREKPGTADFPSRLRKDLRFQLLGVNCIFTLPGNHKDKFLRPQVIEYPMSLVRLAHELPIEAPRTAWLDSIIKGDCVAALERLPDHSVDVIFADPPYNLQLGGDLHRPDQSMVSAVDDHWDQFESFQAYDAFTRAWLMACRRVLKPNGTIWVIGSYHNIFRVGSQLQDLGFWLLNDIIWRKTNPMPNFRGRRFQNAHETLIWASRDQKGKGYTFNYEAMKAANDDVQMRSDWLFPICTGSERLKDENGDKVHPTQKPEALLARIMMASSKPGDVILDPFFGSGTTGAVAKRLGRHFVGIEREQSYIDAATARIDAVEPLGKAELTVMTGKRAEPRVAFTSVIEAGLLRPGTVLSDERRRFAAIVRADGTLAANGEAGSIHRMGAKVQGFDACNGWTFWHYEENGTLKPIDALRKVIRDQMAAAGA</sequence>
<dbReference type="InterPro" id="IPR040843">
    <property type="entry name" value="RAMA"/>
</dbReference>
<feature type="domain" description="RAMA" evidence="10">
    <location>
        <begin position="341"/>
        <end position="439"/>
    </location>
</feature>
<evidence type="ECO:0000256" key="4">
    <source>
        <dbReference type="ARBA" id="ARBA00022691"/>
    </source>
</evidence>
<dbReference type="Proteomes" id="UP000004386">
    <property type="component" value="Unassembled WGS sequence"/>
</dbReference>
<evidence type="ECO:0000313" key="11">
    <source>
        <dbReference type="EMBL" id="EEQ95193.1"/>
    </source>
</evidence>
<dbReference type="InterPro" id="IPR002052">
    <property type="entry name" value="DNA_methylase_N6_adenine_CS"/>
</dbReference>
<dbReference type="GO" id="GO:0003677">
    <property type="term" value="F:DNA binding"/>
    <property type="evidence" value="ECO:0007669"/>
    <property type="project" value="UniProtKB-KW"/>
</dbReference>
<keyword evidence="2 11" id="KW-0489">Methyltransferase</keyword>
<dbReference type="GO" id="GO:0005737">
    <property type="term" value="C:cytoplasm"/>
    <property type="evidence" value="ECO:0007669"/>
    <property type="project" value="TreeGrafter"/>
</dbReference>
<evidence type="ECO:0000259" key="9">
    <source>
        <dbReference type="Pfam" id="PF01555"/>
    </source>
</evidence>
<keyword evidence="4" id="KW-0949">S-adenosyl-L-methionine</keyword>
<dbReference type="AlphaFoldDB" id="C4WJG4"/>
<protein>
    <recommendedName>
        <fullName evidence="8">Methyltransferase</fullName>
        <ecNumber evidence="8">2.1.1.-</ecNumber>
    </recommendedName>
</protein>
<dbReference type="InterPro" id="IPR001091">
    <property type="entry name" value="RM_Methyltransferase"/>
</dbReference>
<dbReference type="PROSITE" id="PS00092">
    <property type="entry name" value="N6_MTASE"/>
    <property type="match status" value="1"/>
</dbReference>
<dbReference type="InterPro" id="IPR002941">
    <property type="entry name" value="DNA_methylase_N4/N6"/>
</dbReference>
<gene>
    <name evidence="11" type="ORF">OINT_1000545</name>
</gene>
<dbReference type="Gene3D" id="3.40.50.150">
    <property type="entry name" value="Vaccinia Virus protein VP39"/>
    <property type="match status" value="1"/>
</dbReference>
<comment type="similarity">
    <text evidence="1 8">Belongs to the N(4)/N(6)-methyltransferase family.</text>
</comment>
<evidence type="ECO:0000256" key="6">
    <source>
        <dbReference type="ARBA" id="ARBA00023125"/>
    </source>
</evidence>
<keyword evidence="6" id="KW-0238">DNA-binding</keyword>
<evidence type="ECO:0000259" key="10">
    <source>
        <dbReference type="Pfam" id="PF18755"/>
    </source>
</evidence>
<evidence type="ECO:0000256" key="2">
    <source>
        <dbReference type="ARBA" id="ARBA00022603"/>
    </source>
</evidence>
<dbReference type="SUPFAM" id="SSF53335">
    <property type="entry name" value="S-adenosyl-L-methionine-dependent methyltransferases"/>
    <property type="match status" value="1"/>
</dbReference>
<keyword evidence="3" id="KW-0808">Transferase</keyword>
<comment type="caution">
    <text evidence="11">The sequence shown here is derived from an EMBL/GenBank/DDBJ whole genome shotgun (WGS) entry which is preliminary data.</text>
</comment>
<evidence type="ECO:0000256" key="3">
    <source>
        <dbReference type="ARBA" id="ARBA00022679"/>
    </source>
</evidence>
<accession>C4WJG4</accession>
<dbReference type="Pfam" id="PF18755">
    <property type="entry name" value="RAMA"/>
    <property type="match status" value="1"/>
</dbReference>
<feature type="domain" description="DNA methylase N-4/N-6" evidence="9">
    <location>
        <begin position="106"/>
        <end position="327"/>
    </location>
</feature>
<dbReference type="EC" id="2.1.1.-" evidence="8"/>
<name>C4WJG4_9HYPH</name>
<dbReference type="PANTHER" id="PTHR13370:SF3">
    <property type="entry name" value="TRNA (GUANINE(10)-N2)-METHYLTRANSFERASE HOMOLOG"/>
    <property type="match status" value="1"/>
</dbReference>
<dbReference type="GO" id="GO:0009007">
    <property type="term" value="F:site-specific DNA-methyltransferase (adenine-specific) activity"/>
    <property type="evidence" value="ECO:0007669"/>
    <property type="project" value="UniProtKB-EC"/>
</dbReference>
<keyword evidence="5" id="KW-0235">DNA replication</keyword>
<dbReference type="GO" id="GO:0006260">
    <property type="term" value="P:DNA replication"/>
    <property type="evidence" value="ECO:0007669"/>
    <property type="project" value="UniProtKB-KW"/>
</dbReference>
<evidence type="ECO:0000256" key="1">
    <source>
        <dbReference type="ARBA" id="ARBA00006594"/>
    </source>
</evidence>
<dbReference type="PANTHER" id="PTHR13370">
    <property type="entry name" value="RNA METHYLASE-RELATED"/>
    <property type="match status" value="1"/>
</dbReference>
<reference evidence="11 12" key="1">
    <citation type="submission" date="2009-05" db="EMBL/GenBank/DDBJ databases">
        <authorList>
            <person name="Setubal J.C."/>
            <person name="Boyle S."/>
            <person name="Crasta O.R."/>
            <person name="Gillespie J.J."/>
            <person name="Kenyon R.W."/>
            <person name="Lu J."/>
            <person name="Mane S."/>
            <person name="Nagrani S."/>
            <person name="Shallom J.M."/>
            <person name="Shallom S."/>
            <person name="Shukla M."/>
            <person name="Snyder E.E."/>
            <person name="Sobral B.W."/>
            <person name="Wattam A.R."/>
            <person name="Will R."/>
            <person name="Williams K."/>
            <person name="Yoo H."/>
            <person name="Munk C."/>
            <person name="Tapia R."/>
            <person name="Green L."/>
            <person name="Rogers Y."/>
            <person name="Detter J.C."/>
            <person name="Bruce D."/>
            <person name="Brettin T.S."/>
            <person name="Tsolis R."/>
        </authorList>
    </citation>
    <scope>NUCLEOTIDE SEQUENCE [LARGE SCALE GENOMIC DNA]</scope>
    <source>
        <strain evidence="11 12">LMG 3301</strain>
    </source>
</reference>
<proteinExistence type="inferred from homology"/>
<dbReference type="GO" id="GO:0032259">
    <property type="term" value="P:methylation"/>
    <property type="evidence" value="ECO:0007669"/>
    <property type="project" value="UniProtKB-KW"/>
</dbReference>
<evidence type="ECO:0000256" key="7">
    <source>
        <dbReference type="ARBA" id="ARBA00047942"/>
    </source>
</evidence>
<dbReference type="GO" id="GO:0008170">
    <property type="term" value="F:N-methyltransferase activity"/>
    <property type="evidence" value="ECO:0007669"/>
    <property type="project" value="InterPro"/>
</dbReference>
<evidence type="ECO:0000256" key="8">
    <source>
        <dbReference type="RuleBase" id="RU362026"/>
    </source>
</evidence>
<organism evidence="11 12">
    <name type="scientific">Brucella intermedia LMG 3301</name>
    <dbReference type="NCBI Taxonomy" id="641118"/>
    <lineage>
        <taxon>Bacteria</taxon>
        <taxon>Pseudomonadati</taxon>
        <taxon>Pseudomonadota</taxon>
        <taxon>Alphaproteobacteria</taxon>
        <taxon>Hyphomicrobiales</taxon>
        <taxon>Brucellaceae</taxon>
        <taxon>Brucella/Ochrobactrum group</taxon>
        <taxon>Brucella</taxon>
    </lineage>
</organism>
<dbReference type="HOGENOM" id="CLU_024927_5_1_5"/>